<dbReference type="GO" id="GO:0016020">
    <property type="term" value="C:membrane"/>
    <property type="evidence" value="ECO:0007669"/>
    <property type="project" value="UniProtKB-SubCell"/>
</dbReference>
<evidence type="ECO:0000313" key="8">
    <source>
        <dbReference type="Ensembl" id="ENSNMLP00000016319.1"/>
    </source>
</evidence>
<evidence type="ECO:0000256" key="7">
    <source>
        <dbReference type="SAM" id="MobiDB-lite"/>
    </source>
</evidence>
<dbReference type="NCBIfam" id="TIGR00797">
    <property type="entry name" value="matE"/>
    <property type="match status" value="1"/>
</dbReference>
<feature type="transmembrane region" description="Helical" evidence="6">
    <location>
        <begin position="276"/>
        <end position="297"/>
    </location>
</feature>
<evidence type="ECO:0000256" key="6">
    <source>
        <dbReference type="RuleBase" id="RU004914"/>
    </source>
</evidence>
<dbReference type="GO" id="GO:1990961">
    <property type="term" value="P:xenobiotic detoxification by transmembrane export across the plasma membrane"/>
    <property type="evidence" value="ECO:0007669"/>
    <property type="project" value="InterPro"/>
</dbReference>
<feature type="transmembrane region" description="Helical" evidence="6">
    <location>
        <begin position="73"/>
        <end position="91"/>
    </location>
</feature>
<reference evidence="8" key="1">
    <citation type="submission" date="2025-08" db="UniProtKB">
        <authorList>
            <consortium name="Ensembl"/>
        </authorList>
    </citation>
    <scope>IDENTIFICATION</scope>
</reference>
<dbReference type="Ensembl" id="ENSNMLT00000018333.1">
    <property type="protein sequence ID" value="ENSNMLP00000016319.1"/>
    <property type="gene ID" value="ENSNMLG00000010760.1"/>
</dbReference>
<feature type="transmembrane region" description="Helical" evidence="6">
    <location>
        <begin position="144"/>
        <end position="165"/>
    </location>
</feature>
<feature type="transmembrane region" description="Helical" evidence="6">
    <location>
        <begin position="233"/>
        <end position="255"/>
    </location>
</feature>
<accession>A0A8C6T4Y3</accession>
<feature type="transmembrane region" description="Helical" evidence="6">
    <location>
        <begin position="560"/>
        <end position="579"/>
    </location>
</feature>
<feature type="transmembrane region" description="Helical" evidence="6">
    <location>
        <begin position="317"/>
        <end position="338"/>
    </location>
</feature>
<feature type="transmembrane region" description="Helical" evidence="6">
    <location>
        <begin position="358"/>
        <end position="382"/>
    </location>
</feature>
<feature type="transmembrane region" description="Helical" evidence="6">
    <location>
        <begin position="402"/>
        <end position="423"/>
    </location>
</feature>
<organism evidence="8 9">
    <name type="scientific">Neogobius melanostomus</name>
    <name type="common">round goby</name>
    <dbReference type="NCBI Taxonomy" id="47308"/>
    <lineage>
        <taxon>Eukaryota</taxon>
        <taxon>Metazoa</taxon>
        <taxon>Chordata</taxon>
        <taxon>Craniata</taxon>
        <taxon>Vertebrata</taxon>
        <taxon>Euteleostomi</taxon>
        <taxon>Actinopterygii</taxon>
        <taxon>Neopterygii</taxon>
        <taxon>Teleostei</taxon>
        <taxon>Neoteleostei</taxon>
        <taxon>Acanthomorphata</taxon>
        <taxon>Gobiaria</taxon>
        <taxon>Gobiiformes</taxon>
        <taxon>Gobioidei</taxon>
        <taxon>Gobiidae</taxon>
        <taxon>Benthophilinae</taxon>
        <taxon>Neogobiini</taxon>
        <taxon>Neogobius</taxon>
    </lineage>
</organism>
<feature type="transmembrane region" description="Helical" evidence="6">
    <location>
        <begin position="97"/>
        <end position="123"/>
    </location>
</feature>
<dbReference type="GO" id="GO:0042910">
    <property type="term" value="F:xenobiotic transmembrane transporter activity"/>
    <property type="evidence" value="ECO:0007669"/>
    <property type="project" value="InterPro"/>
</dbReference>
<comment type="similarity">
    <text evidence="2 6">Belongs to the multi antimicrobial extrusion (MATE) (TC 2.A.66.1) family.</text>
</comment>
<feature type="transmembrane region" description="Helical" evidence="6">
    <location>
        <begin position="435"/>
        <end position="452"/>
    </location>
</feature>
<protein>
    <recommendedName>
        <fullName evidence="6">Multidrug and toxin extrusion protein</fullName>
    </recommendedName>
</protein>
<evidence type="ECO:0000256" key="1">
    <source>
        <dbReference type="ARBA" id="ARBA00004141"/>
    </source>
</evidence>
<name>A0A8C6T4Y3_9GOBI</name>
<feature type="transmembrane region" description="Helical" evidence="6">
    <location>
        <begin position="209"/>
        <end position="227"/>
    </location>
</feature>
<evidence type="ECO:0000256" key="3">
    <source>
        <dbReference type="ARBA" id="ARBA00022692"/>
    </source>
</evidence>
<dbReference type="CDD" id="cd13132">
    <property type="entry name" value="MATE_eukaryotic"/>
    <property type="match status" value="1"/>
</dbReference>
<dbReference type="InterPro" id="IPR002528">
    <property type="entry name" value="MATE_fam"/>
</dbReference>
<evidence type="ECO:0000256" key="4">
    <source>
        <dbReference type="ARBA" id="ARBA00022989"/>
    </source>
</evidence>
<dbReference type="Pfam" id="PF01554">
    <property type="entry name" value="MatE"/>
    <property type="match status" value="2"/>
</dbReference>
<keyword evidence="3 6" id="KW-0812">Transmembrane</keyword>
<dbReference type="Proteomes" id="UP000694523">
    <property type="component" value="Unplaced"/>
</dbReference>
<proteinExistence type="inferred from homology"/>
<keyword evidence="5 6" id="KW-0472">Membrane</keyword>
<sequence>MEKWGSQDFAGPLQGARPVAGVDRGDEEAEEGHNAVSNKLFRCARVRRWIPLAYREELYHVLRLTGPLLLSRILHFLLPFVNTIFCGHIGNAALAGYALFSATINVTTIATGYGLAIACDTLISQTFGSKNMKRVGVILQRSSVILLLFCLPCWSILINSYHLLIAMHQEEEVARIAQLYVMAFLPAVPLLITLNSLCVHQGIILPQMYTAAVANIFNLGFNYVLIFSFELGVIGAAIASALSQITNCLLLFGFIRWRKLHEETWGGWSTECLQEWGSYMKLAIPSAFMICFEWWIWEIGGFMAGVLGEVDLAAQHILIEVGAITYMFPLGVHAAACVRVGNALGAGDTSRAIVTCKVALVLSGISLAVLQGVVLAGCKSSAGRIFTSDESIVDIVSNNLTVYIFVQFFDALLCVCSGILIGAGMQKIAAVSNLVGYYVIGLPVGAALMFVAELRILGLWLGLLVCVLLEVGFFLVLIFKLDWKKCVMGPWVGAGKVASVVFWPAGEGATKNDDYRPVNTLDRAPKPVTDTNGSTDNKIHSDSKTEAALPISQLILRRGFTFLILILILLIGVAFYISFPPPELAMHSKSNFTLNWDNGTTPAPIDIVTPS</sequence>
<feature type="transmembrane region" description="Helical" evidence="6">
    <location>
        <begin position="458"/>
        <end position="479"/>
    </location>
</feature>
<dbReference type="InterPro" id="IPR045069">
    <property type="entry name" value="MATE_euk"/>
</dbReference>
<evidence type="ECO:0000256" key="5">
    <source>
        <dbReference type="ARBA" id="ARBA00023136"/>
    </source>
</evidence>
<keyword evidence="9" id="KW-1185">Reference proteome</keyword>
<evidence type="ECO:0000256" key="2">
    <source>
        <dbReference type="ARBA" id="ARBA00010199"/>
    </source>
</evidence>
<comment type="subcellular location">
    <subcellularLocation>
        <location evidence="1">Membrane</location>
        <topology evidence="1">Multi-pass membrane protein</topology>
    </subcellularLocation>
</comment>
<dbReference type="GO" id="GO:0015297">
    <property type="term" value="F:antiporter activity"/>
    <property type="evidence" value="ECO:0007669"/>
    <property type="project" value="InterPro"/>
</dbReference>
<dbReference type="AlphaFoldDB" id="A0A8C6T4Y3"/>
<dbReference type="PANTHER" id="PTHR11206">
    <property type="entry name" value="MULTIDRUG RESISTANCE PROTEIN"/>
    <property type="match status" value="1"/>
</dbReference>
<feature type="transmembrane region" description="Helical" evidence="6">
    <location>
        <begin position="177"/>
        <end position="197"/>
    </location>
</feature>
<keyword evidence="4 6" id="KW-1133">Transmembrane helix</keyword>
<feature type="region of interest" description="Disordered" evidence="7">
    <location>
        <begin position="1"/>
        <end position="31"/>
    </location>
</feature>
<evidence type="ECO:0000313" key="9">
    <source>
        <dbReference type="Proteomes" id="UP000694523"/>
    </source>
</evidence>
<reference evidence="8" key="2">
    <citation type="submission" date="2025-09" db="UniProtKB">
        <authorList>
            <consortium name="Ensembl"/>
        </authorList>
    </citation>
    <scope>IDENTIFICATION</scope>
</reference>